<organism evidence="1 2">
    <name type="scientific">Glycocaulis alkaliphilus</name>
    <dbReference type="NCBI Taxonomy" id="1434191"/>
    <lineage>
        <taxon>Bacteria</taxon>
        <taxon>Pseudomonadati</taxon>
        <taxon>Pseudomonadota</taxon>
        <taxon>Alphaproteobacteria</taxon>
        <taxon>Maricaulales</taxon>
        <taxon>Maricaulaceae</taxon>
        <taxon>Glycocaulis</taxon>
    </lineage>
</organism>
<protein>
    <submittedName>
        <fullName evidence="1">Uncharacterized protein</fullName>
    </submittedName>
</protein>
<dbReference type="OrthoDB" id="7632379at2"/>
<name>A0A3T0E8S5_9PROT</name>
<dbReference type="KEGG" id="gak:X907_1186"/>
<keyword evidence="2" id="KW-1185">Reference proteome</keyword>
<dbReference type="AlphaFoldDB" id="A0A3T0E8S5"/>
<evidence type="ECO:0000313" key="2">
    <source>
        <dbReference type="Proteomes" id="UP000286954"/>
    </source>
</evidence>
<dbReference type="RefSeq" id="WP_127566162.1">
    <property type="nucleotide sequence ID" value="NZ_BMFB01000005.1"/>
</dbReference>
<sequence length="75" mass="8098">MNPTVLLIPLCGITILGAAMLAGRFGDETAPKAIGAALFLLGAASIGTILFARRMKVWVDRLADEQRRAERDEDQ</sequence>
<dbReference type="EMBL" id="CP018911">
    <property type="protein sequence ID" value="AZU03724.1"/>
    <property type="molecule type" value="Genomic_DNA"/>
</dbReference>
<accession>A0A3T0E8S5</accession>
<gene>
    <name evidence="1" type="ORF">X907_1186</name>
</gene>
<reference evidence="1 2" key="1">
    <citation type="submission" date="2016-12" db="EMBL/GenBank/DDBJ databases">
        <title>The genome of dimorphic prosthecate Glycocaulis alkaliphilus 6b-8t, isolated from crude oil dictates its adaptability in petroleum environments.</title>
        <authorList>
            <person name="Wu X.-L."/>
            <person name="Geng S."/>
        </authorList>
    </citation>
    <scope>NUCLEOTIDE SEQUENCE [LARGE SCALE GENOMIC DNA]</scope>
    <source>
        <strain evidence="1 2">6B-8</strain>
    </source>
</reference>
<proteinExistence type="predicted"/>
<evidence type="ECO:0000313" key="1">
    <source>
        <dbReference type="EMBL" id="AZU03724.1"/>
    </source>
</evidence>
<dbReference type="Proteomes" id="UP000286954">
    <property type="component" value="Chromosome"/>
</dbReference>